<dbReference type="AlphaFoldDB" id="A0AAE3DI55"/>
<dbReference type="Proteomes" id="UP001198962">
    <property type="component" value="Unassembled WGS sequence"/>
</dbReference>
<dbReference type="InterPro" id="IPR022121">
    <property type="entry name" value="Peptidase_M73_camelysin"/>
</dbReference>
<keyword evidence="2" id="KW-0732">Signal</keyword>
<dbReference type="Gene3D" id="3.80.10.10">
    <property type="entry name" value="Ribonuclease Inhibitor"/>
    <property type="match status" value="1"/>
</dbReference>
<dbReference type="InterPro" id="IPR032675">
    <property type="entry name" value="LRR_dom_sf"/>
</dbReference>
<dbReference type="GO" id="GO:0030313">
    <property type="term" value="C:cell envelope"/>
    <property type="evidence" value="ECO:0007669"/>
    <property type="project" value="UniProtKB-SubCell"/>
</dbReference>
<sequence>MRKSKKQLLRTLIACGLVLSVAAGGTVAYLTDAETATNTFTVGKVKIDLEEPGYPGNDSDDVKNIIPNQEIVKDPQIENTGNNDALVFLRVEVPQETFTELNADNNVGEKKLQDLFKLKNVSDQWELLRTETVAGEDGKAKTSYVYGYKKILGKDATTDKLFQKVQMKNAVESDLSGNVEDIVVTACAIQATDIPDVNLTPGSDGNLSKDVLDQVYTIFLNQSGNQTSRPANEGDRNQTGKLGKISYELDGGTLADGSLTEYGSADYGYTPPAPAKKNYTFTGWEPENIPSGSTGKVTLTAKWTPTVLGSILYNLNGGSLADEKTSYTVEDYEYTPPNPTKTDYKFIGWTPASIPIDSTGNISFTAQWKENSAELLDGESINVKMKRLAGTGSAEYKTEDTAITAIQRTDEEPTEAVMADANSLISTNASAEPVYAWFENGVIKWWSEAKDVNAGESLAYLCYNMRNLTDISGLNEWQTGNVTYMNYMFYGCSNLTGLVGLADWDTGNVTDMSGVFENCSQLTDLTPLAHWQTGKVTNMDSMFCRCSNLTGLVGLADWDTGNVTDMSGVFGECSQLTDLTPLAYWQTGKVTSMRYMFVRCVKLTNTVRINRWDISKVTTFTGMFGSCPSHPKFTKKSGTWDRDGTFNPTT</sequence>
<dbReference type="EMBL" id="JAJEPU010000018">
    <property type="protein sequence ID" value="MCC2164700.1"/>
    <property type="molecule type" value="Genomic_DNA"/>
</dbReference>
<evidence type="ECO:0000256" key="1">
    <source>
        <dbReference type="ARBA" id="ARBA00004196"/>
    </source>
</evidence>
<dbReference type="Gene3D" id="2.60.40.4270">
    <property type="entry name" value="Listeria-Bacteroides repeat domain"/>
    <property type="match status" value="1"/>
</dbReference>
<dbReference type="NCBIfam" id="TIGR04088">
    <property type="entry name" value="cognate_SipW"/>
    <property type="match status" value="1"/>
</dbReference>
<dbReference type="InterPro" id="IPR011889">
    <property type="entry name" value="Liste_lipo_26"/>
</dbReference>
<dbReference type="NCBIfam" id="TIGR02167">
    <property type="entry name" value="Liste_lipo_26"/>
    <property type="match status" value="4"/>
</dbReference>
<reference evidence="3" key="1">
    <citation type="submission" date="2021-10" db="EMBL/GenBank/DDBJ databases">
        <title>Anaerobic single-cell dispensing facilitates the cultivation of human gut bacteria.</title>
        <authorList>
            <person name="Afrizal A."/>
        </authorList>
    </citation>
    <scope>NUCLEOTIDE SEQUENCE</scope>
    <source>
        <strain evidence="3">CLA-AA-H274</strain>
    </source>
</reference>
<feature type="chain" id="PRO_5042003595" evidence="2">
    <location>
        <begin position="24"/>
        <end position="650"/>
    </location>
</feature>
<dbReference type="InterPro" id="IPR023833">
    <property type="entry name" value="Signal_pept_SipW-depend-type"/>
</dbReference>
<proteinExistence type="predicted"/>
<comment type="subcellular location">
    <subcellularLocation>
        <location evidence="1">Cell envelope</location>
    </subcellularLocation>
</comment>
<feature type="signal peptide" evidence="2">
    <location>
        <begin position="1"/>
        <end position="23"/>
    </location>
</feature>
<dbReference type="InterPro" id="IPR042229">
    <property type="entry name" value="Listeria/Bacterioides_rpt_sf"/>
</dbReference>
<accession>A0AAE3DI55</accession>
<comment type="caution">
    <text evidence="3">The sequence shown here is derived from an EMBL/GenBank/DDBJ whole genome shotgun (WGS) entry which is preliminary data.</text>
</comment>
<dbReference type="Pfam" id="PF12389">
    <property type="entry name" value="Peptidase_M73"/>
    <property type="match status" value="1"/>
</dbReference>
<protein>
    <submittedName>
        <fullName evidence="3">BspA family leucine-rich repeat surface protein</fullName>
    </submittedName>
</protein>
<name>A0AAE3DI55_9FIRM</name>
<dbReference type="InterPro" id="IPR005046">
    <property type="entry name" value="DUF285"/>
</dbReference>
<keyword evidence="4" id="KW-1185">Reference proteome</keyword>
<evidence type="ECO:0000313" key="4">
    <source>
        <dbReference type="Proteomes" id="UP001198962"/>
    </source>
</evidence>
<dbReference type="Pfam" id="PF03382">
    <property type="entry name" value="DUF285"/>
    <property type="match status" value="2"/>
</dbReference>
<evidence type="ECO:0000256" key="2">
    <source>
        <dbReference type="SAM" id="SignalP"/>
    </source>
</evidence>
<organism evidence="3 4">
    <name type="scientific">Brotaphodocola catenula</name>
    <dbReference type="NCBI Taxonomy" id="2885361"/>
    <lineage>
        <taxon>Bacteria</taxon>
        <taxon>Bacillati</taxon>
        <taxon>Bacillota</taxon>
        <taxon>Clostridia</taxon>
        <taxon>Lachnospirales</taxon>
        <taxon>Lachnospiraceae</taxon>
        <taxon>Brotaphodocola</taxon>
    </lineage>
</organism>
<dbReference type="Pfam" id="PF09479">
    <property type="entry name" value="Flg_new"/>
    <property type="match status" value="2"/>
</dbReference>
<evidence type="ECO:0000313" key="3">
    <source>
        <dbReference type="EMBL" id="MCC2164700.1"/>
    </source>
</evidence>
<dbReference type="RefSeq" id="WP_308451264.1">
    <property type="nucleotide sequence ID" value="NZ_JAJEPU010000018.1"/>
</dbReference>
<gene>
    <name evidence="3" type="ORF">LKD32_07365</name>
</gene>
<dbReference type="InterPro" id="IPR013378">
    <property type="entry name" value="InlB-like_B-rpt"/>
</dbReference>